<dbReference type="Ensembl" id="ENSCJPT00005010527.1">
    <property type="protein sequence ID" value="ENSCJPP00005006735.1"/>
    <property type="gene ID" value="ENSCJPG00005006238.1"/>
</dbReference>
<keyword evidence="13" id="KW-0393">Immunoglobulin domain</keyword>
<organism evidence="15 16">
    <name type="scientific">Coturnix japonica</name>
    <name type="common">Japanese quail</name>
    <name type="synonym">Coturnix coturnix japonica</name>
    <dbReference type="NCBI Taxonomy" id="93934"/>
    <lineage>
        <taxon>Eukaryota</taxon>
        <taxon>Metazoa</taxon>
        <taxon>Chordata</taxon>
        <taxon>Craniata</taxon>
        <taxon>Vertebrata</taxon>
        <taxon>Euteleostomi</taxon>
        <taxon>Archelosauria</taxon>
        <taxon>Archosauria</taxon>
        <taxon>Dinosauria</taxon>
        <taxon>Saurischia</taxon>
        <taxon>Theropoda</taxon>
        <taxon>Coelurosauria</taxon>
        <taxon>Aves</taxon>
        <taxon>Neognathae</taxon>
        <taxon>Galloanserae</taxon>
        <taxon>Galliformes</taxon>
        <taxon>Phasianidae</taxon>
        <taxon>Perdicinae</taxon>
        <taxon>Coturnix</taxon>
    </lineage>
</organism>
<dbReference type="GO" id="GO:0045065">
    <property type="term" value="P:cytotoxic T cell differentiation"/>
    <property type="evidence" value="ECO:0007669"/>
    <property type="project" value="TreeGrafter"/>
</dbReference>
<dbReference type="GO" id="GO:0007166">
    <property type="term" value="P:cell surface receptor signaling pathway"/>
    <property type="evidence" value="ECO:0007669"/>
    <property type="project" value="TreeGrafter"/>
</dbReference>
<name>A0A8C2T2Z1_COTJA</name>
<dbReference type="InterPro" id="IPR007110">
    <property type="entry name" value="Ig-like_dom"/>
</dbReference>
<dbReference type="Pfam" id="PF07686">
    <property type="entry name" value="V-set"/>
    <property type="match status" value="1"/>
</dbReference>
<dbReference type="InterPro" id="IPR013106">
    <property type="entry name" value="Ig_V-set"/>
</dbReference>
<keyword evidence="4" id="KW-0732">Signal</keyword>
<dbReference type="Proteomes" id="UP000694412">
    <property type="component" value="Chromosome 4"/>
</dbReference>
<reference evidence="15" key="1">
    <citation type="submission" date="2015-11" db="EMBL/GenBank/DDBJ databases">
        <authorList>
            <consortium name="International Coturnix japonica Genome Analysis Consortium"/>
            <person name="Warren W."/>
            <person name="Burt D.W."/>
            <person name="Antin P.B."/>
            <person name="Lanford R."/>
            <person name="Gros J."/>
            <person name="Wilson R.K."/>
        </authorList>
    </citation>
    <scope>NUCLEOTIDE SEQUENCE [LARGE SCALE GENOMIC DNA]</scope>
</reference>
<evidence type="ECO:0000256" key="10">
    <source>
        <dbReference type="ARBA" id="ARBA00023157"/>
    </source>
</evidence>
<keyword evidence="7" id="KW-1064">Adaptive immunity</keyword>
<evidence type="ECO:0000256" key="11">
    <source>
        <dbReference type="ARBA" id="ARBA00023180"/>
    </source>
</evidence>
<keyword evidence="12" id="KW-0449">Lipoprotein</keyword>
<dbReference type="PANTHER" id="PTHR10441">
    <property type="entry name" value="CD8 ALPHA CHAIN"/>
    <property type="match status" value="1"/>
</dbReference>
<evidence type="ECO:0000259" key="14">
    <source>
        <dbReference type="PROSITE" id="PS50835"/>
    </source>
</evidence>
<evidence type="ECO:0000256" key="3">
    <source>
        <dbReference type="ARBA" id="ARBA00022692"/>
    </source>
</evidence>
<keyword evidence="8" id="KW-0472">Membrane</keyword>
<dbReference type="GO" id="GO:0009897">
    <property type="term" value="C:external side of plasma membrane"/>
    <property type="evidence" value="ECO:0007669"/>
    <property type="project" value="TreeGrafter"/>
</dbReference>
<feature type="domain" description="Ig-like" evidence="14">
    <location>
        <begin position="23"/>
        <end position="135"/>
    </location>
</feature>
<keyword evidence="9" id="KW-0564">Palmitate</keyword>
<reference evidence="15" key="3">
    <citation type="submission" date="2025-09" db="UniProtKB">
        <authorList>
            <consortium name="Ensembl"/>
        </authorList>
    </citation>
    <scope>IDENTIFICATION</scope>
</reference>
<evidence type="ECO:0000256" key="5">
    <source>
        <dbReference type="ARBA" id="ARBA00022859"/>
    </source>
</evidence>
<evidence type="ECO:0000256" key="8">
    <source>
        <dbReference type="ARBA" id="ARBA00023136"/>
    </source>
</evidence>
<comment type="subcellular location">
    <subcellularLocation>
        <location evidence="1">Cell membrane</location>
        <topology evidence="1">Single-pass type I membrane protein</topology>
    </subcellularLocation>
</comment>
<keyword evidence="6" id="KW-1133">Transmembrane helix</keyword>
<keyword evidence="11" id="KW-0325">Glycoprotein</keyword>
<keyword evidence="2" id="KW-1003">Cell membrane</keyword>
<dbReference type="FunFam" id="2.60.40.10:FF:001514">
    <property type="entry name" value="CD8 alpha chain"/>
    <property type="match status" value="1"/>
</dbReference>
<keyword evidence="16" id="KW-1185">Reference proteome</keyword>
<sequence>QMSATGPFPFPLSLLKELHRRAPGQGIAVVGQDFNRNIEAPQQPQQGQRLELECWRNKTSWRVSWIRLDRDGNLHYILSSYITNTTIFQGGERTSPRFEASWSENTCRLVVKSFSTEDEGFYFCVTNVNQVLQFSSGQPAFFPGQQQLHPPRLHPAPLPVPSQHGPSPTLPMALLLCPRTCNENNPNSSCEVFFWVRVAGTCLLLLIRWHVR</sequence>
<dbReference type="AlphaFoldDB" id="A0A8C2T2Z1"/>
<evidence type="ECO:0000256" key="6">
    <source>
        <dbReference type="ARBA" id="ARBA00022989"/>
    </source>
</evidence>
<evidence type="ECO:0000256" key="2">
    <source>
        <dbReference type="ARBA" id="ARBA00022475"/>
    </source>
</evidence>
<dbReference type="InterPro" id="IPR013783">
    <property type="entry name" value="Ig-like_fold"/>
</dbReference>
<dbReference type="PROSITE" id="PS50835">
    <property type="entry name" value="IG_LIKE"/>
    <property type="match status" value="1"/>
</dbReference>
<evidence type="ECO:0000256" key="9">
    <source>
        <dbReference type="ARBA" id="ARBA00023139"/>
    </source>
</evidence>
<evidence type="ECO:0000256" key="1">
    <source>
        <dbReference type="ARBA" id="ARBA00004251"/>
    </source>
</evidence>
<reference evidence="15" key="2">
    <citation type="submission" date="2025-08" db="UniProtKB">
        <authorList>
            <consortium name="Ensembl"/>
        </authorList>
    </citation>
    <scope>IDENTIFICATION</scope>
</reference>
<evidence type="ECO:0000256" key="7">
    <source>
        <dbReference type="ARBA" id="ARBA00023130"/>
    </source>
</evidence>
<accession>A0A8C2T2Z1</accession>
<evidence type="ECO:0000256" key="13">
    <source>
        <dbReference type="ARBA" id="ARBA00023319"/>
    </source>
</evidence>
<proteinExistence type="predicted"/>
<dbReference type="PANTHER" id="PTHR10441:SF2">
    <property type="entry name" value="T-CELL SURFACE GLYCOPROTEIN CD8 ALPHA CHAIN"/>
    <property type="match status" value="1"/>
</dbReference>
<dbReference type="GeneTree" id="ENSGT00940000156588"/>
<dbReference type="InterPro" id="IPR015468">
    <property type="entry name" value="CD8_asu"/>
</dbReference>
<evidence type="ECO:0000313" key="15">
    <source>
        <dbReference type="Ensembl" id="ENSCJPP00005006735.1"/>
    </source>
</evidence>
<evidence type="ECO:0000313" key="16">
    <source>
        <dbReference type="Proteomes" id="UP000694412"/>
    </source>
</evidence>
<dbReference type="Gene3D" id="2.60.40.10">
    <property type="entry name" value="Immunoglobulins"/>
    <property type="match status" value="1"/>
</dbReference>
<dbReference type="InterPro" id="IPR036179">
    <property type="entry name" value="Ig-like_dom_sf"/>
</dbReference>
<evidence type="ECO:0000256" key="4">
    <source>
        <dbReference type="ARBA" id="ARBA00022729"/>
    </source>
</evidence>
<keyword evidence="3" id="KW-0812">Transmembrane</keyword>
<protein>
    <recommendedName>
        <fullName evidence="14">Ig-like domain-containing protein</fullName>
    </recommendedName>
</protein>
<keyword evidence="5" id="KW-0391">Immunity</keyword>
<evidence type="ECO:0000256" key="12">
    <source>
        <dbReference type="ARBA" id="ARBA00023288"/>
    </source>
</evidence>
<dbReference type="GO" id="GO:0002456">
    <property type="term" value="P:T cell mediated immunity"/>
    <property type="evidence" value="ECO:0007669"/>
    <property type="project" value="TreeGrafter"/>
</dbReference>
<dbReference type="SUPFAM" id="SSF48726">
    <property type="entry name" value="Immunoglobulin"/>
    <property type="match status" value="1"/>
</dbReference>
<keyword evidence="10" id="KW-1015">Disulfide bond</keyword>